<dbReference type="Proteomes" id="UP000283341">
    <property type="component" value="Unassembled WGS sequence"/>
</dbReference>
<evidence type="ECO:0000313" key="8">
    <source>
        <dbReference type="Proteomes" id="UP000283341"/>
    </source>
</evidence>
<sequence length="353" mass="39958">MRKQLFYLSLTIVAIALSACSGGKKGVFGATSSGRAYEILVVVDPAMWERPAGRALYDVLDTDVPGLPQSERSFRMMYTSPANYDATLKLIRNIIIADVQDIYTQPKFKYAKDVYAAPQTILTIQAPDEASFEQFVTENKQTIIDFFTRAEMNRQITQLEKKHNDYVTTKVKSMFDCDVWVPAELSSTKQGENFFWAGTNAATGDQNFVIYSFPYRDKNTFTKEYFVQMRDSVMKANIPGAREGMYMATDSLMTDVRPLNVQGEYALEARGLWRMKGDFMGGPFVSHMRLDPVNQRIIVVEAFIYSPDKLKRNLMRQMEASLYTLRVPGDKQTGAEIPLGVTKEQSKATDQGK</sequence>
<dbReference type="EMBL" id="CP012801">
    <property type="protein sequence ID" value="ALJ61688.1"/>
    <property type="molecule type" value="Genomic_DNA"/>
</dbReference>
<reference evidence="5" key="4">
    <citation type="submission" date="2023-03" db="EMBL/GenBank/DDBJ databases">
        <title>DFI Biobank Strains.</title>
        <authorList>
            <person name="Mostad J."/>
            <person name="Paddock L."/>
            <person name="Medina S."/>
            <person name="Waligurski E."/>
            <person name="Barat B."/>
            <person name="Smith R."/>
            <person name="Burgo V."/>
            <person name="Metcalfe C."/>
            <person name="Woodson C."/>
            <person name="Sundararajan A."/>
            <person name="Ramaswamy R."/>
            <person name="Lin H."/>
            <person name="Pamer E.G."/>
        </authorList>
    </citation>
    <scope>NUCLEOTIDE SEQUENCE</scope>
    <source>
        <strain evidence="5">DFI.9.5</strain>
    </source>
</reference>
<evidence type="ECO:0000313" key="4">
    <source>
        <dbReference type="EMBL" id="KAA5413064.1"/>
    </source>
</evidence>
<reference evidence="3 7" key="1">
    <citation type="journal article" date="2015" name="Science">
        <title>Genetic determinants of in vivo fitness and diet responsiveness in multiple human gut Bacteroides.</title>
        <authorList>
            <person name="Wu M."/>
            <person name="McNulty N.P."/>
            <person name="Rodionov D.A."/>
            <person name="Khoroshkin M.S."/>
            <person name="Griffin N.W."/>
            <person name="Cheng J."/>
            <person name="Latreille P."/>
            <person name="Kerstetter R.A."/>
            <person name="Terrapon N."/>
            <person name="Henrissat B."/>
            <person name="Osterman A.L."/>
            <person name="Gordon J.I."/>
        </authorList>
    </citation>
    <scope>NUCLEOTIDE SEQUENCE [LARGE SCALE GENOMIC DNA]</scope>
    <source>
        <strain evidence="3 7">WH2</strain>
    </source>
</reference>
<feature type="chain" id="PRO_5042679840" evidence="2">
    <location>
        <begin position="19"/>
        <end position="353"/>
    </location>
</feature>
<protein>
    <submittedName>
        <fullName evidence="4">DUF4837 family protein</fullName>
    </submittedName>
</protein>
<evidence type="ECO:0000256" key="1">
    <source>
        <dbReference type="SAM" id="MobiDB-lite"/>
    </source>
</evidence>
<proteinExistence type="predicted"/>
<dbReference type="Proteomes" id="UP001221924">
    <property type="component" value="Unassembled WGS sequence"/>
</dbReference>
<accession>A0A0P0GH07</accession>
<dbReference type="EMBL" id="JARFID010000018">
    <property type="protein sequence ID" value="MDE8695810.1"/>
    <property type="molecule type" value="Genomic_DNA"/>
</dbReference>
<feature type="region of interest" description="Disordered" evidence="1">
    <location>
        <begin position="333"/>
        <end position="353"/>
    </location>
</feature>
<dbReference type="AlphaFoldDB" id="A0A0P0GH07"/>
<evidence type="ECO:0000313" key="9">
    <source>
        <dbReference type="Proteomes" id="UP000482653"/>
    </source>
</evidence>
<evidence type="ECO:0000313" key="5">
    <source>
        <dbReference type="EMBL" id="MDE8695810.1"/>
    </source>
</evidence>
<dbReference type="Proteomes" id="UP000482653">
    <property type="component" value="Unassembled WGS sequence"/>
</dbReference>
<dbReference type="PROSITE" id="PS51257">
    <property type="entry name" value="PROKAR_LIPOPROTEIN"/>
    <property type="match status" value="1"/>
</dbReference>
<dbReference type="EMBL" id="VVYX01000055">
    <property type="protein sequence ID" value="KAA5413064.1"/>
    <property type="molecule type" value="Genomic_DNA"/>
</dbReference>
<evidence type="ECO:0000313" key="3">
    <source>
        <dbReference type="EMBL" id="ALJ61688.1"/>
    </source>
</evidence>
<dbReference type="EMBL" id="QRVJ01000026">
    <property type="protein sequence ID" value="RGS33810.1"/>
    <property type="molecule type" value="Genomic_DNA"/>
</dbReference>
<reference evidence="6 8" key="2">
    <citation type="submission" date="2018-08" db="EMBL/GenBank/DDBJ databases">
        <title>A genome reference for cultivated species of the human gut microbiota.</title>
        <authorList>
            <person name="Zou Y."/>
            <person name="Xue W."/>
            <person name="Luo G."/>
        </authorList>
    </citation>
    <scope>NUCLEOTIDE SEQUENCE [LARGE SCALE GENOMIC DNA]</scope>
    <source>
        <strain evidence="6 8">AF22-3AC</strain>
    </source>
</reference>
<dbReference type="RefSeq" id="WP_029327772.1">
    <property type="nucleotide sequence ID" value="NZ_CAXKYC010000040.1"/>
</dbReference>
<dbReference type="PATRIC" id="fig|246787.4.peg.4621"/>
<name>A0A0P0GH07_9BACE</name>
<reference evidence="4 9" key="3">
    <citation type="journal article" date="2019" name="Nat. Med.">
        <title>A library of human gut bacterial isolates paired with longitudinal multiomics data enables mechanistic microbiome research.</title>
        <authorList>
            <person name="Poyet M."/>
            <person name="Groussin M."/>
            <person name="Gibbons S.M."/>
            <person name="Avila-Pacheco J."/>
            <person name="Jiang X."/>
            <person name="Kearney S.M."/>
            <person name="Perrotta A.R."/>
            <person name="Berdy B."/>
            <person name="Zhao S."/>
            <person name="Lieberman T.D."/>
            <person name="Swanson P.K."/>
            <person name="Smith M."/>
            <person name="Roesemann S."/>
            <person name="Alexander J.E."/>
            <person name="Rich S.A."/>
            <person name="Livny J."/>
            <person name="Vlamakis H."/>
            <person name="Clish C."/>
            <person name="Bullock K."/>
            <person name="Deik A."/>
            <person name="Scott J."/>
            <person name="Pierce K.A."/>
            <person name="Xavier R.J."/>
            <person name="Alm E.J."/>
        </authorList>
    </citation>
    <scope>NUCLEOTIDE SEQUENCE [LARGE SCALE GENOMIC DNA]</scope>
    <source>
        <strain evidence="4 9">BIOML-A8</strain>
    </source>
</reference>
<dbReference type="Pfam" id="PF16125">
    <property type="entry name" value="DUF4837"/>
    <property type="match status" value="1"/>
</dbReference>
<dbReference type="Proteomes" id="UP000061809">
    <property type="component" value="Chromosome"/>
</dbReference>
<feature type="signal peptide" evidence="2">
    <location>
        <begin position="1"/>
        <end position="18"/>
    </location>
</feature>
<evidence type="ECO:0000313" key="6">
    <source>
        <dbReference type="EMBL" id="RGS33810.1"/>
    </source>
</evidence>
<evidence type="ECO:0000256" key="2">
    <source>
        <dbReference type="SAM" id="SignalP"/>
    </source>
</evidence>
<evidence type="ECO:0000313" key="7">
    <source>
        <dbReference type="Proteomes" id="UP000061809"/>
    </source>
</evidence>
<dbReference type="KEGG" id="bcel:BcellWH2_04471"/>
<dbReference type="InterPro" id="IPR032286">
    <property type="entry name" value="DUF4837"/>
</dbReference>
<keyword evidence="2" id="KW-0732">Signal</keyword>
<organism evidence="3 7">
    <name type="scientific">Bacteroides cellulosilyticus</name>
    <dbReference type="NCBI Taxonomy" id="246787"/>
    <lineage>
        <taxon>Bacteria</taxon>
        <taxon>Pseudomonadati</taxon>
        <taxon>Bacteroidota</taxon>
        <taxon>Bacteroidia</taxon>
        <taxon>Bacteroidales</taxon>
        <taxon>Bacteroidaceae</taxon>
        <taxon>Bacteroides</taxon>
    </lineage>
</organism>
<feature type="compositionally biased region" description="Basic and acidic residues" evidence="1">
    <location>
        <begin position="344"/>
        <end position="353"/>
    </location>
</feature>
<gene>
    <name evidence="3" type="ORF">BcellWH2_04471</name>
    <name evidence="6" type="ORF">DWX97_20650</name>
    <name evidence="4" type="ORF">F2Y87_26515</name>
    <name evidence="5" type="ORF">PZH42_17005</name>
</gene>